<feature type="compositionally biased region" description="Basic residues" evidence="1">
    <location>
        <begin position="185"/>
        <end position="196"/>
    </location>
</feature>
<gene>
    <name evidence="3" type="ORF">ACTIVE_4601</name>
</gene>
<protein>
    <recommendedName>
        <fullName evidence="2">Acyl-CoA dehydrogenase/oxidase N-terminal domain-containing protein</fullName>
    </recommendedName>
</protein>
<feature type="domain" description="Acyl-CoA dehydrogenase/oxidase N-terminal" evidence="2">
    <location>
        <begin position="32"/>
        <end position="124"/>
    </location>
</feature>
<evidence type="ECO:0000313" key="3">
    <source>
        <dbReference type="EMBL" id="QKG22960.1"/>
    </source>
</evidence>
<feature type="region of interest" description="Disordered" evidence="1">
    <location>
        <begin position="124"/>
        <end position="196"/>
    </location>
</feature>
<sequence length="196" mass="21386">MTTSTRDQPARRAAPRDHAGWLDLARTTAADPAVDDPDGRHTGRPQATAAEALRRSGLFTLLIPARCGGGGATWRTAFQVVREVAAVNGDIGLLLGHHYLLSWTPALIGTDEDRERVWPGAAAGSQIWGGAPDPRDTSLTLTPRPHGGFTPGRHDGDHLRRRPRRPPRRRRHPLRHGRAADGPRRSGRFGRRTVNG</sequence>
<evidence type="ECO:0000259" key="2">
    <source>
        <dbReference type="Pfam" id="PF02771"/>
    </source>
</evidence>
<dbReference type="Gene3D" id="1.10.540.10">
    <property type="entry name" value="Acyl-CoA dehydrogenase/oxidase, N-terminal domain"/>
    <property type="match status" value="1"/>
</dbReference>
<accession>A0A7D3VTX9</accession>
<dbReference type="SUPFAM" id="SSF56645">
    <property type="entry name" value="Acyl-CoA dehydrogenase NM domain-like"/>
    <property type="match status" value="1"/>
</dbReference>
<dbReference type="InterPro" id="IPR013786">
    <property type="entry name" value="AcylCoA_DH/ox_N"/>
</dbReference>
<dbReference type="GO" id="GO:0016627">
    <property type="term" value="F:oxidoreductase activity, acting on the CH-CH group of donors"/>
    <property type="evidence" value="ECO:0007669"/>
    <property type="project" value="InterPro"/>
</dbReference>
<feature type="compositionally biased region" description="Basic residues" evidence="1">
    <location>
        <begin position="159"/>
        <end position="177"/>
    </location>
</feature>
<dbReference type="RefSeq" id="WP_173096988.1">
    <property type="nucleotide sequence ID" value="NZ_CP053892.1"/>
</dbReference>
<dbReference type="EMBL" id="CP053892">
    <property type="protein sequence ID" value="QKG22960.1"/>
    <property type="molecule type" value="Genomic_DNA"/>
</dbReference>
<organism evidence="3 4">
    <name type="scientific">Actinomadura verrucosospora</name>
    <dbReference type="NCBI Taxonomy" id="46165"/>
    <lineage>
        <taxon>Bacteria</taxon>
        <taxon>Bacillati</taxon>
        <taxon>Actinomycetota</taxon>
        <taxon>Actinomycetes</taxon>
        <taxon>Streptosporangiales</taxon>
        <taxon>Thermomonosporaceae</taxon>
        <taxon>Actinomadura</taxon>
    </lineage>
</organism>
<feature type="compositionally biased region" description="Basic and acidic residues" evidence="1">
    <location>
        <begin position="8"/>
        <end position="20"/>
    </location>
</feature>
<evidence type="ECO:0000256" key="1">
    <source>
        <dbReference type="SAM" id="MobiDB-lite"/>
    </source>
</evidence>
<reference evidence="3 4" key="1">
    <citation type="submission" date="2020-05" db="EMBL/GenBank/DDBJ databases">
        <title>Actinomadura verrucosospora NRRL-B18236 (PFL_A860) Genome sequencing and assembly.</title>
        <authorList>
            <person name="Samborskyy M."/>
        </authorList>
    </citation>
    <scope>NUCLEOTIDE SEQUENCE [LARGE SCALE GENOMIC DNA]</scope>
    <source>
        <strain evidence="3 4">NRRL:B18236</strain>
    </source>
</reference>
<dbReference type="GO" id="GO:0050660">
    <property type="term" value="F:flavin adenine dinucleotide binding"/>
    <property type="evidence" value="ECO:0007669"/>
    <property type="project" value="InterPro"/>
</dbReference>
<dbReference type="InterPro" id="IPR037069">
    <property type="entry name" value="AcylCoA_DH/ox_N_sf"/>
</dbReference>
<dbReference type="InterPro" id="IPR009100">
    <property type="entry name" value="AcylCoA_DH/oxidase_NM_dom_sf"/>
</dbReference>
<keyword evidence="4" id="KW-1185">Reference proteome</keyword>
<dbReference type="AlphaFoldDB" id="A0A7D3VTX9"/>
<name>A0A7D3VTX9_ACTVE</name>
<feature type="region of interest" description="Disordered" evidence="1">
    <location>
        <begin position="1"/>
        <end position="22"/>
    </location>
</feature>
<dbReference type="Pfam" id="PF02771">
    <property type="entry name" value="Acyl-CoA_dh_N"/>
    <property type="match status" value="1"/>
</dbReference>
<dbReference type="Proteomes" id="UP000501240">
    <property type="component" value="Chromosome"/>
</dbReference>
<evidence type="ECO:0000313" key="4">
    <source>
        <dbReference type="Proteomes" id="UP000501240"/>
    </source>
</evidence>
<proteinExistence type="predicted"/>